<name>A0A3Q7EB50_SOLLC</name>
<dbReference type="OMA" id="DIMYGAS"/>
<organism evidence="2">
    <name type="scientific">Solanum lycopersicum</name>
    <name type="common">Tomato</name>
    <name type="synonym">Lycopersicon esculentum</name>
    <dbReference type="NCBI Taxonomy" id="4081"/>
    <lineage>
        <taxon>Eukaryota</taxon>
        <taxon>Viridiplantae</taxon>
        <taxon>Streptophyta</taxon>
        <taxon>Embryophyta</taxon>
        <taxon>Tracheophyta</taxon>
        <taxon>Spermatophyta</taxon>
        <taxon>Magnoliopsida</taxon>
        <taxon>eudicotyledons</taxon>
        <taxon>Gunneridae</taxon>
        <taxon>Pentapetalae</taxon>
        <taxon>asterids</taxon>
        <taxon>lamiids</taxon>
        <taxon>Solanales</taxon>
        <taxon>Solanaceae</taxon>
        <taxon>Solanoideae</taxon>
        <taxon>Solaneae</taxon>
        <taxon>Solanum</taxon>
        <taxon>Solanum subgen. Lycopersicon</taxon>
    </lineage>
</organism>
<keyword evidence="3" id="KW-1185">Reference proteome</keyword>
<dbReference type="AlphaFoldDB" id="A0A3Q7EB50"/>
<sequence>MFDLGKMHYFLGLEVVQSDDGIFVSQKKYVREILNRFKMKNCNSTDTPVEFGLKLNKAGRGAKVDNTLYRIIIRSLMHLTATRPDIMYGASLISRSKHIDVKYCFLRDLNNEGIVELQYCRSEDQLTDIFTKPLKSLPFQKLS</sequence>
<reference evidence="2" key="1">
    <citation type="journal article" date="2012" name="Nature">
        <title>The tomato genome sequence provides insights into fleshy fruit evolution.</title>
        <authorList>
            <consortium name="Tomato Genome Consortium"/>
        </authorList>
    </citation>
    <scope>NUCLEOTIDE SEQUENCE [LARGE SCALE GENOMIC DNA]</scope>
    <source>
        <strain evidence="2">cv. Heinz 1706</strain>
    </source>
</reference>
<proteinExistence type="predicted"/>
<reference evidence="2" key="2">
    <citation type="submission" date="2019-01" db="UniProtKB">
        <authorList>
            <consortium name="EnsemblPlants"/>
        </authorList>
    </citation>
    <scope>IDENTIFICATION</scope>
    <source>
        <strain evidence="2">cv. Heinz 1706</strain>
    </source>
</reference>
<feature type="domain" description="Reverse transcriptase Ty1/copia-type" evidence="1">
    <location>
        <begin position="1"/>
        <end position="50"/>
    </location>
</feature>
<evidence type="ECO:0000313" key="3">
    <source>
        <dbReference type="Proteomes" id="UP000004994"/>
    </source>
</evidence>
<dbReference type="STRING" id="4081.A0A3Q7EB50"/>
<evidence type="ECO:0000313" key="2">
    <source>
        <dbReference type="EnsemblPlants" id="Solyc01g014745.1.1"/>
    </source>
</evidence>
<dbReference type="Pfam" id="PF07727">
    <property type="entry name" value="RVT_2"/>
    <property type="match status" value="1"/>
</dbReference>
<dbReference type="InParanoid" id="A0A3Q7EB50"/>
<dbReference type="EnsemblPlants" id="Solyc01g014745.1.1">
    <property type="protein sequence ID" value="Solyc01g014745.1.1"/>
    <property type="gene ID" value="Solyc01g014745.1"/>
</dbReference>
<dbReference type="Gramene" id="Solyc01g014745.1.1">
    <property type="protein sequence ID" value="Solyc01g014745.1.1"/>
    <property type="gene ID" value="Solyc01g014745.1"/>
</dbReference>
<protein>
    <recommendedName>
        <fullName evidence="1">Reverse transcriptase Ty1/copia-type domain-containing protein</fullName>
    </recommendedName>
</protein>
<dbReference type="Proteomes" id="UP000004994">
    <property type="component" value="Chromosome 1"/>
</dbReference>
<accession>A0A3Q7EB50</accession>
<evidence type="ECO:0000259" key="1">
    <source>
        <dbReference type="Pfam" id="PF07727"/>
    </source>
</evidence>
<dbReference type="InterPro" id="IPR013103">
    <property type="entry name" value="RVT_2"/>
</dbReference>